<accession>A0A1S1YU95</accession>
<evidence type="ECO:0008006" key="3">
    <source>
        <dbReference type="Google" id="ProtNLM"/>
    </source>
</evidence>
<dbReference type="AlphaFoldDB" id="A0A1S1YU95"/>
<proteinExistence type="predicted"/>
<keyword evidence="2" id="KW-1185">Reference proteome</keyword>
<sequence length="443" mass="50715">MAQHNTKTGFDFIVAEDGAWTWYNDERAAFKNGILYTSYVKSDGKTALSTTDISTGATIGNEIILSTWAQKDDHNNASVLMRKDGKVMAFYSKHIGPKKNYFRTSLVDEPTQQKDWGKEITQITTNNSDHKGATYNNAFQLSGENGKIYNFMRTNNFNPNVKTYSNTGEPLRKGKDFILFKNGDGSVRPYVKYTSNNIDRIDFFFTDGHPRKADNSLYHCYYKTNEDGTQGNIYQTDGTFITKLESIFDGKPIDVSSVKKLYQFGSDGTKARAWTHNINYDAKGYPVVSYSKQIDIDHITYHYAKWDGTKWSNHLVSDAGKGLYKGEDDYTGIITINPYNTNQVFMSSNKNPISNIEGERYEIYSGITKDNGHTWKWTAITKDSKQDNLRPYVPKGITKSKDRVVLWFHGRYTTYMNYRARIVGEFMNKKFKGDAPQYDEKVN</sequence>
<dbReference type="Pfam" id="PF15892">
    <property type="entry name" value="BNR_4"/>
    <property type="match status" value="1"/>
</dbReference>
<dbReference type="Proteomes" id="UP000179797">
    <property type="component" value="Unassembled WGS sequence"/>
</dbReference>
<dbReference type="STRING" id="915059.NH26_22925"/>
<protein>
    <recommendedName>
        <fullName evidence="3">BNR repeat-containing family member</fullName>
    </recommendedName>
</protein>
<name>A0A1S1YU95_FLAPC</name>
<dbReference type="OrthoDB" id="6381507at2"/>
<evidence type="ECO:0000313" key="2">
    <source>
        <dbReference type="Proteomes" id="UP000179797"/>
    </source>
</evidence>
<dbReference type="EMBL" id="JRYR02000002">
    <property type="protein sequence ID" value="OHX64443.1"/>
    <property type="molecule type" value="Genomic_DNA"/>
</dbReference>
<reference evidence="1 2" key="1">
    <citation type="journal article" date="2012" name="Int. J. Syst. Evol. Microbiol.">
        <title>Flammeovirga pacifica sp. nov., isolated from deep-sea sediment.</title>
        <authorList>
            <person name="Xu H."/>
            <person name="Fu Y."/>
            <person name="Yang N."/>
            <person name="Ding Z."/>
            <person name="Lai Q."/>
            <person name="Zeng R."/>
        </authorList>
    </citation>
    <scope>NUCLEOTIDE SEQUENCE [LARGE SCALE GENOMIC DNA]</scope>
    <source>
        <strain evidence="2">DSM 24597 / LMG 26175 / WPAGA1</strain>
    </source>
</reference>
<gene>
    <name evidence="1" type="ORF">NH26_22925</name>
</gene>
<evidence type="ECO:0000313" key="1">
    <source>
        <dbReference type="EMBL" id="OHX64443.1"/>
    </source>
</evidence>
<comment type="caution">
    <text evidence="1">The sequence shown here is derived from an EMBL/GenBank/DDBJ whole genome shotgun (WGS) entry which is preliminary data.</text>
</comment>
<organism evidence="1 2">
    <name type="scientific">Flammeovirga pacifica</name>
    <dbReference type="NCBI Taxonomy" id="915059"/>
    <lineage>
        <taxon>Bacteria</taxon>
        <taxon>Pseudomonadati</taxon>
        <taxon>Bacteroidota</taxon>
        <taxon>Cytophagia</taxon>
        <taxon>Cytophagales</taxon>
        <taxon>Flammeovirgaceae</taxon>
        <taxon>Flammeovirga</taxon>
    </lineage>
</organism>
<dbReference type="RefSeq" id="WP_044227604.1">
    <property type="nucleotide sequence ID" value="NZ_JRYR02000002.1"/>
</dbReference>